<evidence type="ECO:0000313" key="1">
    <source>
        <dbReference type="EMBL" id="KIQ03275.1"/>
    </source>
</evidence>
<dbReference type="AlphaFoldDB" id="A0A0D0KXV3"/>
<sequence>MKSLPEVQGLWLGGSHAGCLTFSWRVDTRPLVFFGEGAEVQPYSPCIKLWFNQALSVLKKN</sequence>
<evidence type="ECO:0000313" key="2">
    <source>
        <dbReference type="Proteomes" id="UP000032068"/>
    </source>
</evidence>
<reference evidence="1 2" key="1">
    <citation type="submission" date="2014-12" db="EMBL/GenBank/DDBJ databases">
        <title>16Stimator: statistical estimation of ribosomal gene copy numbers from draft genome assemblies.</title>
        <authorList>
            <person name="Perisin M.A."/>
            <person name="Vetter M."/>
            <person name="Gilbert J.A."/>
            <person name="Bergelson J."/>
        </authorList>
    </citation>
    <scope>NUCLEOTIDE SEQUENCE [LARGE SCALE GENOMIC DNA]</scope>
    <source>
        <strain evidence="1 2">MEJ086</strain>
    </source>
</reference>
<organism evidence="1 2">
    <name type="scientific">Pseudomonas fulva</name>
    <dbReference type="NCBI Taxonomy" id="47880"/>
    <lineage>
        <taxon>Bacteria</taxon>
        <taxon>Pseudomonadati</taxon>
        <taxon>Pseudomonadota</taxon>
        <taxon>Gammaproteobacteria</taxon>
        <taxon>Pseudomonadales</taxon>
        <taxon>Pseudomonadaceae</taxon>
        <taxon>Pseudomonas</taxon>
    </lineage>
</organism>
<comment type="caution">
    <text evidence="1">The sequence shown here is derived from an EMBL/GenBank/DDBJ whole genome shotgun (WGS) entry which is preliminary data.</text>
</comment>
<dbReference type="EMBL" id="JXQW01000013">
    <property type="protein sequence ID" value="KIQ03275.1"/>
    <property type="molecule type" value="Genomic_DNA"/>
</dbReference>
<gene>
    <name evidence="1" type="ORF">RU08_06430</name>
</gene>
<accession>A0A0D0KXV3</accession>
<proteinExistence type="predicted"/>
<name>A0A0D0KXV3_9PSED</name>
<protein>
    <submittedName>
        <fullName evidence="1">Uncharacterized protein</fullName>
    </submittedName>
</protein>
<dbReference type="Proteomes" id="UP000032068">
    <property type="component" value="Unassembled WGS sequence"/>
</dbReference>